<comment type="caution">
    <text evidence="2">The sequence shown here is derived from an EMBL/GenBank/DDBJ whole genome shotgun (WGS) entry which is preliminary data.</text>
</comment>
<dbReference type="AlphaFoldDB" id="A0A3M6UB11"/>
<keyword evidence="3" id="KW-1185">Reference proteome</keyword>
<dbReference type="EMBL" id="RCHS01001899">
    <property type="protein sequence ID" value="RMX50756.1"/>
    <property type="molecule type" value="Genomic_DNA"/>
</dbReference>
<organism evidence="2 3">
    <name type="scientific">Pocillopora damicornis</name>
    <name type="common">Cauliflower coral</name>
    <name type="synonym">Millepora damicornis</name>
    <dbReference type="NCBI Taxonomy" id="46731"/>
    <lineage>
        <taxon>Eukaryota</taxon>
        <taxon>Metazoa</taxon>
        <taxon>Cnidaria</taxon>
        <taxon>Anthozoa</taxon>
        <taxon>Hexacorallia</taxon>
        <taxon>Scleractinia</taxon>
        <taxon>Astrocoeniina</taxon>
        <taxon>Pocilloporidae</taxon>
        <taxon>Pocillopora</taxon>
    </lineage>
</organism>
<proteinExistence type="predicted"/>
<evidence type="ECO:0000313" key="2">
    <source>
        <dbReference type="EMBL" id="RMX50756.1"/>
    </source>
</evidence>
<reference evidence="2 3" key="1">
    <citation type="journal article" date="2018" name="Sci. Rep.">
        <title>Comparative analysis of the Pocillopora damicornis genome highlights role of immune system in coral evolution.</title>
        <authorList>
            <person name="Cunning R."/>
            <person name="Bay R.A."/>
            <person name="Gillette P."/>
            <person name="Baker A.C."/>
            <person name="Traylor-Knowles N."/>
        </authorList>
    </citation>
    <scope>NUCLEOTIDE SEQUENCE [LARGE SCALE GENOMIC DNA]</scope>
    <source>
        <strain evidence="2">RSMAS</strain>
        <tissue evidence="2">Whole animal</tissue>
    </source>
</reference>
<sequence>MKQFLKLAFSNAGPYGKRYVWSQAFEKMTITHSFAILCFVSLTFGLITNCPECKGKGKDAPKECEENISMEDCGENQVCVVGSLRNGRIFHRGCLTKNQFESKKAKCEKSTGKRKCIVAMCDTPNCRPELP</sequence>
<accession>A0A3M6UB11</accession>
<name>A0A3M6UB11_POCDA</name>
<protein>
    <submittedName>
        <fullName evidence="2">Uncharacterized protein</fullName>
    </submittedName>
</protein>
<evidence type="ECO:0000313" key="3">
    <source>
        <dbReference type="Proteomes" id="UP000275408"/>
    </source>
</evidence>
<dbReference type="Proteomes" id="UP000275408">
    <property type="component" value="Unassembled WGS sequence"/>
</dbReference>
<feature type="transmembrane region" description="Helical" evidence="1">
    <location>
        <begin position="30"/>
        <end position="48"/>
    </location>
</feature>
<keyword evidence="1" id="KW-0472">Membrane</keyword>
<gene>
    <name evidence="2" type="ORF">pdam_00017961</name>
</gene>
<evidence type="ECO:0000256" key="1">
    <source>
        <dbReference type="SAM" id="Phobius"/>
    </source>
</evidence>
<keyword evidence="1" id="KW-0812">Transmembrane</keyword>
<keyword evidence="1" id="KW-1133">Transmembrane helix</keyword>